<evidence type="ECO:0000313" key="3">
    <source>
        <dbReference type="Proteomes" id="UP000886523"/>
    </source>
</evidence>
<feature type="compositionally biased region" description="Acidic residues" evidence="1">
    <location>
        <begin position="147"/>
        <end position="167"/>
    </location>
</feature>
<accession>A0A9P6DYK5</accession>
<comment type="caution">
    <text evidence="2">The sequence shown here is derived from an EMBL/GenBank/DDBJ whole genome shotgun (WGS) entry which is preliminary data.</text>
</comment>
<reference evidence="2" key="1">
    <citation type="journal article" date="2020" name="Nat. Commun.">
        <title>Large-scale genome sequencing of mycorrhizal fungi provides insights into the early evolution of symbiotic traits.</title>
        <authorList>
            <person name="Miyauchi S."/>
            <person name="Kiss E."/>
            <person name="Kuo A."/>
            <person name="Drula E."/>
            <person name="Kohler A."/>
            <person name="Sanchez-Garcia M."/>
            <person name="Morin E."/>
            <person name="Andreopoulos B."/>
            <person name="Barry K.W."/>
            <person name="Bonito G."/>
            <person name="Buee M."/>
            <person name="Carver A."/>
            <person name="Chen C."/>
            <person name="Cichocki N."/>
            <person name="Clum A."/>
            <person name="Culley D."/>
            <person name="Crous P.W."/>
            <person name="Fauchery L."/>
            <person name="Girlanda M."/>
            <person name="Hayes R.D."/>
            <person name="Keri Z."/>
            <person name="LaButti K."/>
            <person name="Lipzen A."/>
            <person name="Lombard V."/>
            <person name="Magnuson J."/>
            <person name="Maillard F."/>
            <person name="Murat C."/>
            <person name="Nolan M."/>
            <person name="Ohm R.A."/>
            <person name="Pangilinan J."/>
            <person name="Pereira M.F."/>
            <person name="Perotto S."/>
            <person name="Peter M."/>
            <person name="Pfister S."/>
            <person name="Riley R."/>
            <person name="Sitrit Y."/>
            <person name="Stielow J.B."/>
            <person name="Szollosi G."/>
            <person name="Zifcakova L."/>
            <person name="Stursova M."/>
            <person name="Spatafora J.W."/>
            <person name="Tedersoo L."/>
            <person name="Vaario L.M."/>
            <person name="Yamada A."/>
            <person name="Yan M."/>
            <person name="Wang P."/>
            <person name="Xu J."/>
            <person name="Bruns T."/>
            <person name="Baldrian P."/>
            <person name="Vilgalys R."/>
            <person name="Dunand C."/>
            <person name="Henrissat B."/>
            <person name="Grigoriev I.V."/>
            <person name="Hibbett D."/>
            <person name="Nagy L.G."/>
            <person name="Martin F.M."/>
        </authorList>
    </citation>
    <scope>NUCLEOTIDE SEQUENCE</scope>
    <source>
        <strain evidence="2">UP504</strain>
    </source>
</reference>
<evidence type="ECO:0000256" key="1">
    <source>
        <dbReference type="SAM" id="MobiDB-lite"/>
    </source>
</evidence>
<organism evidence="2 3">
    <name type="scientific">Hydnum rufescens UP504</name>
    <dbReference type="NCBI Taxonomy" id="1448309"/>
    <lineage>
        <taxon>Eukaryota</taxon>
        <taxon>Fungi</taxon>
        <taxon>Dikarya</taxon>
        <taxon>Basidiomycota</taxon>
        <taxon>Agaricomycotina</taxon>
        <taxon>Agaricomycetes</taxon>
        <taxon>Cantharellales</taxon>
        <taxon>Hydnaceae</taxon>
        <taxon>Hydnum</taxon>
    </lineage>
</organism>
<proteinExistence type="predicted"/>
<dbReference type="OrthoDB" id="3364670at2759"/>
<dbReference type="AlphaFoldDB" id="A0A9P6DYK5"/>
<dbReference type="Proteomes" id="UP000886523">
    <property type="component" value="Unassembled WGS sequence"/>
</dbReference>
<evidence type="ECO:0000313" key="2">
    <source>
        <dbReference type="EMBL" id="KAF9515783.1"/>
    </source>
</evidence>
<name>A0A9P6DYK5_9AGAM</name>
<sequence>MPQESRLQSTNTMPSEGNAEGVREEWCTEGCICSTGACDGRIIQFGHQSGHLGECQHGGLQGGEIPLWLANKEVWDGIRVAQEVKSCQEELHQCDVEYQTSALGLLRNMKQSTMYSSSAMVMKTWEHSLATITIPESPTRHPTAGERDEDGDVSSDDDDGVELEPVAELEDVRFLGDLDHLIGEGDWSEGEDKTM</sequence>
<gene>
    <name evidence="2" type="ORF">BS47DRAFT_1360747</name>
</gene>
<dbReference type="EMBL" id="MU128946">
    <property type="protein sequence ID" value="KAF9515783.1"/>
    <property type="molecule type" value="Genomic_DNA"/>
</dbReference>
<feature type="region of interest" description="Disordered" evidence="1">
    <location>
        <begin position="132"/>
        <end position="167"/>
    </location>
</feature>
<keyword evidence="3" id="KW-1185">Reference proteome</keyword>
<protein>
    <submittedName>
        <fullName evidence="2">Uncharacterized protein</fullName>
    </submittedName>
</protein>